<dbReference type="PANTHER" id="PTHR47852">
    <property type="entry name" value="OS06G0298400 PROTEIN"/>
    <property type="match status" value="1"/>
</dbReference>
<feature type="domain" description="WW" evidence="2">
    <location>
        <begin position="166"/>
        <end position="200"/>
    </location>
</feature>
<feature type="compositionally biased region" description="Basic and acidic residues" evidence="1">
    <location>
        <begin position="300"/>
        <end position="309"/>
    </location>
</feature>
<dbReference type="PROSITE" id="PS01159">
    <property type="entry name" value="WW_DOMAIN_1"/>
    <property type="match status" value="1"/>
</dbReference>
<gene>
    <name evidence="3" type="ORF">RMAR1173_LOCUS4911</name>
</gene>
<feature type="compositionally biased region" description="Basic and acidic residues" evidence="1">
    <location>
        <begin position="1"/>
        <end position="12"/>
    </location>
</feature>
<feature type="compositionally biased region" description="Basic and acidic residues" evidence="1">
    <location>
        <begin position="318"/>
        <end position="330"/>
    </location>
</feature>
<dbReference type="PANTHER" id="PTHR47852:SF2">
    <property type="entry name" value="WW DOMAIN-CONTAINING PROTEIN"/>
    <property type="match status" value="1"/>
</dbReference>
<feature type="domain" description="WW" evidence="2">
    <location>
        <begin position="230"/>
        <end position="264"/>
    </location>
</feature>
<feature type="region of interest" description="Disordered" evidence="1">
    <location>
        <begin position="1"/>
        <end position="23"/>
    </location>
</feature>
<accession>A0A7S2W7K5</accession>
<evidence type="ECO:0000259" key="2">
    <source>
        <dbReference type="PROSITE" id="PS50020"/>
    </source>
</evidence>
<feature type="region of interest" description="Disordered" evidence="1">
    <location>
        <begin position="151"/>
        <end position="379"/>
    </location>
</feature>
<name>A0A7S2W7K5_9STRA</name>
<dbReference type="PROSITE" id="PS50020">
    <property type="entry name" value="WW_DOMAIN_2"/>
    <property type="match status" value="2"/>
</dbReference>
<proteinExistence type="predicted"/>
<dbReference type="SMART" id="SM00456">
    <property type="entry name" value="WW"/>
    <property type="match status" value="2"/>
</dbReference>
<evidence type="ECO:0000313" key="3">
    <source>
        <dbReference type="EMBL" id="CAD9672135.1"/>
    </source>
</evidence>
<sequence length="379" mass="41059">MSAPEPKRDYAESHGMTHGGFRDFLKTHGEAKTAEQRATERAVAQARATAVARMKVKEMKTSGKVLEGGKLKKELDAQAKRAEALAYLQKNGCGPSEWEKTGKVASISGQRDNTLEVTKERRRKQQEQEQARLQGLKAKLMQQQEALRLKLGSGAASGKEPASGRSALPSWWKAVQDEESGDTYYWNELTNETSWERPEVGSAEDEAAAGKESAKGSGGADQAPGPGANASLPSGWKQMTHAATGQAIYEHTSTKEKRWTRPTSEHDKTDIKPTAVAEDVPKDKATVGFGFSMNLKGGKRKDPSGGGKDKKGKSAKKTKFDFQKSGKVDPMDPTGEDTSKWSQGSSNPGERMADSTASGPLWQQRPYPAPGAILRGKKK</sequence>
<protein>
    <recommendedName>
        <fullName evidence="2">WW domain-containing protein</fullName>
    </recommendedName>
</protein>
<feature type="compositionally biased region" description="Basic and acidic residues" evidence="1">
    <location>
        <begin position="113"/>
        <end position="130"/>
    </location>
</feature>
<dbReference type="AlphaFoldDB" id="A0A7S2W7K5"/>
<reference evidence="3" key="1">
    <citation type="submission" date="2021-01" db="EMBL/GenBank/DDBJ databases">
        <authorList>
            <person name="Corre E."/>
            <person name="Pelletier E."/>
            <person name="Niang G."/>
            <person name="Scheremetjew M."/>
            <person name="Finn R."/>
            <person name="Kale V."/>
            <person name="Holt S."/>
            <person name="Cochrane G."/>
            <person name="Meng A."/>
            <person name="Brown T."/>
            <person name="Cohen L."/>
        </authorList>
    </citation>
    <scope>NUCLEOTIDE SEQUENCE</scope>
    <source>
        <strain evidence="3">CCMP1243</strain>
    </source>
</reference>
<dbReference type="Gene3D" id="3.40.30.10">
    <property type="entry name" value="Glutaredoxin"/>
    <property type="match status" value="1"/>
</dbReference>
<organism evidence="3">
    <name type="scientific">Rhizochromulina marina</name>
    <dbReference type="NCBI Taxonomy" id="1034831"/>
    <lineage>
        <taxon>Eukaryota</taxon>
        <taxon>Sar</taxon>
        <taxon>Stramenopiles</taxon>
        <taxon>Ochrophyta</taxon>
        <taxon>Dictyochophyceae</taxon>
        <taxon>Rhizochromulinales</taxon>
        <taxon>Rhizochromulina</taxon>
    </lineage>
</organism>
<dbReference type="SUPFAM" id="SSF51045">
    <property type="entry name" value="WW domain"/>
    <property type="match status" value="2"/>
</dbReference>
<feature type="compositionally biased region" description="Basic and acidic residues" evidence="1">
    <location>
        <begin position="252"/>
        <end position="271"/>
    </location>
</feature>
<feature type="region of interest" description="Disordered" evidence="1">
    <location>
        <begin position="98"/>
        <end position="137"/>
    </location>
</feature>
<dbReference type="Pfam" id="PF00397">
    <property type="entry name" value="WW"/>
    <property type="match status" value="1"/>
</dbReference>
<dbReference type="CDD" id="cd00201">
    <property type="entry name" value="WW"/>
    <property type="match status" value="1"/>
</dbReference>
<dbReference type="InterPro" id="IPR036020">
    <property type="entry name" value="WW_dom_sf"/>
</dbReference>
<dbReference type="EMBL" id="HBHJ01007648">
    <property type="protein sequence ID" value="CAD9672135.1"/>
    <property type="molecule type" value="Transcribed_RNA"/>
</dbReference>
<evidence type="ECO:0000256" key="1">
    <source>
        <dbReference type="SAM" id="MobiDB-lite"/>
    </source>
</evidence>
<dbReference type="Gene3D" id="2.20.70.10">
    <property type="match status" value="1"/>
</dbReference>
<dbReference type="InterPro" id="IPR001202">
    <property type="entry name" value="WW_dom"/>
</dbReference>